<dbReference type="PROSITE" id="PS50817">
    <property type="entry name" value="INTEIN_N_TER"/>
    <property type="match status" value="1"/>
</dbReference>
<evidence type="ECO:0000256" key="13">
    <source>
        <dbReference type="ARBA" id="ARBA00023000"/>
    </source>
</evidence>
<evidence type="ECO:0000256" key="18">
    <source>
        <dbReference type="NCBIfam" id="TIGR00665"/>
    </source>
</evidence>
<dbReference type="InterPro" id="IPR036185">
    <property type="entry name" value="DNA_heli_DnaB-like_N_sf"/>
</dbReference>
<keyword evidence="11 19" id="KW-0067">ATP-binding</keyword>
<organism evidence="23 24">
    <name type="scientific">Nocardia kruczakiae</name>
    <dbReference type="NCBI Taxonomy" id="261477"/>
    <lineage>
        <taxon>Bacteria</taxon>
        <taxon>Bacillati</taxon>
        <taxon>Actinomycetota</taxon>
        <taxon>Actinomycetes</taxon>
        <taxon>Mycobacteriales</taxon>
        <taxon>Nocardiaceae</taxon>
        <taxon>Nocardia</taxon>
    </lineage>
</organism>
<dbReference type="GO" id="GO:0016787">
    <property type="term" value="F:hydrolase activity"/>
    <property type="evidence" value="ECO:0007669"/>
    <property type="project" value="UniProtKB-KW"/>
</dbReference>
<keyword evidence="2 19" id="KW-0639">Primosome</keyword>
<dbReference type="InterPro" id="IPR006142">
    <property type="entry name" value="INTEIN"/>
</dbReference>
<evidence type="ECO:0000256" key="4">
    <source>
        <dbReference type="ARBA" id="ARBA00022722"/>
    </source>
</evidence>
<dbReference type="NCBIfam" id="TIGR01443">
    <property type="entry name" value="intein_Cterm"/>
    <property type="match status" value="1"/>
</dbReference>
<dbReference type="SMART" id="SM00306">
    <property type="entry name" value="HintN"/>
    <property type="match status" value="1"/>
</dbReference>
<keyword evidence="14 19" id="KW-0238">DNA-binding</keyword>
<keyword evidence="7" id="KW-0255">Endonuclease</keyword>
<evidence type="ECO:0000256" key="11">
    <source>
        <dbReference type="ARBA" id="ARBA00022840"/>
    </source>
</evidence>
<protein>
    <recommendedName>
        <fullName evidence="18 19">Replicative DNA helicase</fullName>
        <ecNumber evidence="18 19">5.6.2.3</ecNumber>
    </recommendedName>
</protein>
<evidence type="ECO:0000256" key="10">
    <source>
        <dbReference type="ARBA" id="ARBA00022813"/>
    </source>
</evidence>
<keyword evidence="24" id="KW-1185">Reference proteome</keyword>
<evidence type="ECO:0000256" key="20">
    <source>
        <dbReference type="SAM" id="MobiDB-lite"/>
    </source>
</evidence>
<dbReference type="SUPFAM" id="SSF51294">
    <property type="entry name" value="Hedgehog/intein (Hint) domain"/>
    <property type="match status" value="1"/>
</dbReference>
<keyword evidence="10" id="KW-0068">Autocatalytic cleavage</keyword>
<evidence type="ECO:0000256" key="17">
    <source>
        <dbReference type="ARBA" id="ARBA00048954"/>
    </source>
</evidence>
<dbReference type="CDD" id="cd00984">
    <property type="entry name" value="DnaB_C"/>
    <property type="match status" value="1"/>
</dbReference>
<evidence type="ECO:0000256" key="1">
    <source>
        <dbReference type="ARBA" id="ARBA00008428"/>
    </source>
</evidence>
<keyword evidence="3 19" id="KW-0235">DNA replication</keyword>
<dbReference type="InterPro" id="IPR004042">
    <property type="entry name" value="Intein_endonuc_central"/>
</dbReference>
<dbReference type="NCBIfam" id="TIGR00665">
    <property type="entry name" value="DnaB"/>
    <property type="match status" value="1"/>
</dbReference>
<dbReference type="PROSITE" id="PS50819">
    <property type="entry name" value="INTEIN_ENDONUCLEASE"/>
    <property type="match status" value="1"/>
</dbReference>
<dbReference type="Pfam" id="PF14890">
    <property type="entry name" value="Intein_splicing"/>
    <property type="match status" value="1"/>
</dbReference>
<evidence type="ECO:0000256" key="8">
    <source>
        <dbReference type="ARBA" id="ARBA00022801"/>
    </source>
</evidence>
<dbReference type="PRINTS" id="PR00379">
    <property type="entry name" value="INTEIN"/>
</dbReference>
<feature type="domain" description="DOD-type homing endonuclease" evidence="21">
    <location>
        <begin position="546"/>
        <end position="693"/>
    </location>
</feature>
<dbReference type="Pfam" id="PF03796">
    <property type="entry name" value="DnaB_C"/>
    <property type="match status" value="1"/>
</dbReference>
<evidence type="ECO:0000256" key="19">
    <source>
        <dbReference type="RuleBase" id="RU362085"/>
    </source>
</evidence>
<dbReference type="Gene3D" id="1.10.860.10">
    <property type="entry name" value="DNAb Helicase, Chain A"/>
    <property type="match status" value="1"/>
</dbReference>
<proteinExistence type="inferred from homology"/>
<dbReference type="PANTHER" id="PTHR30153:SF2">
    <property type="entry name" value="REPLICATIVE DNA HELICASE"/>
    <property type="match status" value="1"/>
</dbReference>
<dbReference type="NCBIfam" id="TIGR01445">
    <property type="entry name" value="intein_Nterm"/>
    <property type="match status" value="1"/>
</dbReference>
<feature type="region of interest" description="Disordered" evidence="20">
    <location>
        <begin position="1"/>
        <end position="30"/>
    </location>
</feature>
<dbReference type="EMBL" id="JAVDWW010000002">
    <property type="protein sequence ID" value="MDR7167860.1"/>
    <property type="molecule type" value="Genomic_DNA"/>
</dbReference>
<dbReference type="NCBIfam" id="NF005852">
    <property type="entry name" value="PRK07773.1"/>
    <property type="match status" value="1"/>
</dbReference>
<dbReference type="Pfam" id="PF00772">
    <property type="entry name" value="DnaB"/>
    <property type="match status" value="1"/>
</dbReference>
<evidence type="ECO:0000256" key="7">
    <source>
        <dbReference type="ARBA" id="ARBA00022759"/>
    </source>
</evidence>
<dbReference type="SMART" id="SM00305">
    <property type="entry name" value="HintC"/>
    <property type="match status" value="1"/>
</dbReference>
<feature type="region of interest" description="Disordered" evidence="20">
    <location>
        <begin position="38"/>
        <end position="57"/>
    </location>
</feature>
<dbReference type="Gene3D" id="3.40.50.300">
    <property type="entry name" value="P-loop containing nucleotide triphosphate hydrolases"/>
    <property type="match status" value="2"/>
</dbReference>
<evidence type="ECO:0000256" key="6">
    <source>
        <dbReference type="ARBA" id="ARBA00022741"/>
    </source>
</evidence>
<dbReference type="InterPro" id="IPR027417">
    <property type="entry name" value="P-loop_NTPase"/>
</dbReference>
<dbReference type="InterPro" id="IPR036844">
    <property type="entry name" value="Hint_dom_sf"/>
</dbReference>
<feature type="domain" description="SF4 helicase" evidence="22">
    <location>
        <begin position="857"/>
        <end position="916"/>
    </location>
</feature>
<keyword evidence="9 19" id="KW-0347">Helicase</keyword>
<dbReference type="InterPro" id="IPR003587">
    <property type="entry name" value="Hint_dom_N"/>
</dbReference>
<comment type="caution">
    <text evidence="23">The sequence shown here is derived from an EMBL/GenBank/DDBJ whole genome shotgun (WGS) entry which is preliminary data.</text>
</comment>
<dbReference type="Pfam" id="PF14528">
    <property type="entry name" value="LAGLIDADG_3"/>
    <property type="match status" value="1"/>
</dbReference>
<evidence type="ECO:0000256" key="16">
    <source>
        <dbReference type="ARBA" id="ARBA00044940"/>
    </source>
</evidence>
<dbReference type="InterPro" id="IPR003586">
    <property type="entry name" value="Hint_dom_C"/>
</dbReference>
<feature type="domain" description="SF4 helicase" evidence="22">
    <location>
        <begin position="227"/>
        <end position="431"/>
    </location>
</feature>
<evidence type="ECO:0000256" key="14">
    <source>
        <dbReference type="ARBA" id="ARBA00023125"/>
    </source>
</evidence>
<comment type="catalytic activity">
    <reaction evidence="17 19">
        <text>ATP + H2O = ADP + phosphate + H(+)</text>
        <dbReference type="Rhea" id="RHEA:13065"/>
        <dbReference type="ChEBI" id="CHEBI:15377"/>
        <dbReference type="ChEBI" id="CHEBI:15378"/>
        <dbReference type="ChEBI" id="CHEBI:30616"/>
        <dbReference type="ChEBI" id="CHEBI:43474"/>
        <dbReference type="ChEBI" id="CHEBI:456216"/>
        <dbReference type="EC" id="5.6.2.3"/>
    </reaction>
</comment>
<dbReference type="InterPro" id="IPR030934">
    <property type="entry name" value="Intein_C"/>
</dbReference>
<dbReference type="InterPro" id="IPR016136">
    <property type="entry name" value="DNA_helicase_N/primase_C"/>
</dbReference>
<dbReference type="Proteomes" id="UP001251217">
    <property type="component" value="Unassembled WGS sequence"/>
</dbReference>
<dbReference type="EC" id="5.6.2.3" evidence="18 19"/>
<keyword evidence="5" id="KW-0677">Repeat</keyword>
<evidence type="ECO:0000313" key="24">
    <source>
        <dbReference type="Proteomes" id="UP001251217"/>
    </source>
</evidence>
<dbReference type="SMART" id="SM00382">
    <property type="entry name" value="AAA"/>
    <property type="match status" value="1"/>
</dbReference>
<gene>
    <name evidence="23" type="ORF">J2W56_001579</name>
</gene>
<comment type="function">
    <text evidence="16 19">The intein is an endonuclease.</text>
</comment>
<evidence type="ECO:0000256" key="12">
    <source>
        <dbReference type="ARBA" id="ARBA00022886"/>
    </source>
</evidence>
<dbReference type="SUPFAM" id="SSF55608">
    <property type="entry name" value="Homing endonucleases"/>
    <property type="match status" value="1"/>
</dbReference>
<dbReference type="Gene3D" id="2.170.16.10">
    <property type="entry name" value="Hedgehog/Intein (Hint) domain"/>
    <property type="match status" value="2"/>
</dbReference>
<evidence type="ECO:0000256" key="9">
    <source>
        <dbReference type="ARBA" id="ARBA00022806"/>
    </source>
</evidence>
<dbReference type="InterPro" id="IPR007692">
    <property type="entry name" value="DNA_helicase_DnaB"/>
</dbReference>
<keyword evidence="8 19" id="KW-0378">Hydrolase</keyword>
<dbReference type="GO" id="GO:0003678">
    <property type="term" value="F:DNA helicase activity"/>
    <property type="evidence" value="ECO:0007669"/>
    <property type="project" value="UniProtKB-EC"/>
</dbReference>
<sequence>MFRRVGTRAYNKSSIGSKPGGIRPGAMREDGRVAVVDDRGHSDYNDQPGEDFGRQPPHDMAAEQSVLGGMLLSKDAIADVVEVIRPGDFYRPAHQAVYDAILDLYGRGEPADPVTVAATLDRRGELKRIGGPPYLVTLTQTVPTAANASYYAEIVAEKAILRRLVEAGTRIVQFGYAGSEGQDVAEVVDRAQAEIYEVTERRSTEDFLPLEELLQPTMDEIDSIASRGGISLGVPTGFTELDEVTNGLHPGQMIIVAARPGVGKSTLGMDFMRSCSIKHGLASVIFSLEMSKTEIVMRLLSAEAKIKLGDMRAGRMSDDDWTKLARRMSEISEAPLFVDDSPNLTMMEIRAKARRLKQRHDLRLVVVDYLQLMTSGKKVESRQQEVSEFSRSLKLLAKELEVPVVAISQLNRGPEQRTDKRPMVSDLRESGCMPASTRILRADTGGETTLGELLASDEQPLVWSLDERMRMVPRPMVKVFPSGRKEVFRLRLASGREVSATGNHPFLTVDGWIPLEKLSIGDRLATPRIVPEPLHTERLADAEVVLLAHMIGDGSCVRRQPIRYASVDEENLAAVTTAAQHFGVTAVRDEYAAAKVTTLRLPAPYRLARGKRNPIAAWLDELGIFGLRSYEKFVPERVFALPNDQIALFLRHLWATDGSVRWDARGKQARVYYASTSRRLVDDVVQLLLRLGVHGRVKRVRKSGYRDCWHLTVDGSENQTVFLRDIGVHGGRGVAAKAALLELEPIVRNTNVDTVPKEIWSQVRTLLATKNMTHREFSAAMGSRFCGSTMWKHSPSRSRLARVAEVLEDVDIEMFATNDVFWDRVVEITSLGEQDVYDGTVPGTHNFVAQGISAHNSLEQDADMVILLHRPDAFERDDPRGGEADLILGKHRNGPTATITVAHQLHLSRFVDMARG</sequence>
<evidence type="ECO:0000256" key="2">
    <source>
        <dbReference type="ARBA" id="ARBA00022515"/>
    </source>
</evidence>
<dbReference type="PANTHER" id="PTHR30153">
    <property type="entry name" value="REPLICATIVE DNA HELICASE DNAB"/>
    <property type="match status" value="1"/>
</dbReference>
<keyword evidence="4" id="KW-0540">Nuclease</keyword>
<name>A0ABU1XBD5_9NOCA</name>
<comment type="function">
    <text evidence="19">The main replicative DNA helicase, it participates in initiation and elongation during chromosome replication. Travels ahead of the DNA replisome, separating dsDNA into templates for DNA synthesis. A processive ATP-dependent 5'-3' DNA helicase it has DNA-dependent ATPase activity.</text>
</comment>
<keyword evidence="13" id="KW-0651">Protein splicing</keyword>
<dbReference type="PROSITE" id="PS51199">
    <property type="entry name" value="SF4_HELICASE"/>
    <property type="match status" value="2"/>
</dbReference>
<evidence type="ECO:0000259" key="21">
    <source>
        <dbReference type="PROSITE" id="PS50819"/>
    </source>
</evidence>
<evidence type="ECO:0000256" key="3">
    <source>
        <dbReference type="ARBA" id="ARBA00022705"/>
    </source>
</evidence>
<comment type="similarity">
    <text evidence="1 19">Belongs to the helicase family. DnaB subfamily.</text>
</comment>
<dbReference type="SUPFAM" id="SSF48024">
    <property type="entry name" value="N-terminal domain of DnaB helicase"/>
    <property type="match status" value="1"/>
</dbReference>
<dbReference type="InterPro" id="IPR006141">
    <property type="entry name" value="Intein_N"/>
</dbReference>
<dbReference type="InterPro" id="IPR027434">
    <property type="entry name" value="Homing_endonucl"/>
</dbReference>
<evidence type="ECO:0000256" key="15">
    <source>
        <dbReference type="ARBA" id="ARBA00023235"/>
    </source>
</evidence>
<dbReference type="InterPro" id="IPR007694">
    <property type="entry name" value="DNA_helicase_DnaB-like_C"/>
</dbReference>
<keyword evidence="12" id="KW-0404">Intron homing</keyword>
<dbReference type="SUPFAM" id="SSF52540">
    <property type="entry name" value="P-loop containing nucleoside triphosphate hydrolases"/>
    <property type="match status" value="1"/>
</dbReference>
<dbReference type="Gene3D" id="3.10.28.10">
    <property type="entry name" value="Homing endonucleases"/>
    <property type="match status" value="1"/>
</dbReference>
<evidence type="ECO:0000256" key="5">
    <source>
        <dbReference type="ARBA" id="ARBA00022737"/>
    </source>
</evidence>
<reference evidence="23 24" key="1">
    <citation type="submission" date="2023-07" db="EMBL/GenBank/DDBJ databases">
        <title>Sorghum-associated microbial communities from plants grown in Nebraska, USA.</title>
        <authorList>
            <person name="Schachtman D."/>
        </authorList>
    </citation>
    <scope>NUCLEOTIDE SEQUENCE [LARGE SCALE GENOMIC DNA]</scope>
    <source>
        <strain evidence="23 24">4272</strain>
    </source>
</reference>
<keyword evidence="6 19" id="KW-0547">Nucleotide-binding</keyword>
<dbReference type="InterPro" id="IPR004860">
    <property type="entry name" value="LAGLIDADG_dom"/>
</dbReference>
<keyword evidence="15" id="KW-0413">Isomerase</keyword>
<dbReference type="InterPro" id="IPR007693">
    <property type="entry name" value="DNA_helicase_DnaB-like_N"/>
</dbReference>
<dbReference type="CDD" id="cd00081">
    <property type="entry name" value="Hint"/>
    <property type="match status" value="2"/>
</dbReference>
<dbReference type="PROSITE" id="PS50818">
    <property type="entry name" value="INTEIN_C_TER"/>
    <property type="match status" value="1"/>
</dbReference>
<evidence type="ECO:0000259" key="22">
    <source>
        <dbReference type="PROSITE" id="PS51199"/>
    </source>
</evidence>
<accession>A0ABU1XBD5</accession>
<dbReference type="InterPro" id="IPR003593">
    <property type="entry name" value="AAA+_ATPase"/>
</dbReference>
<evidence type="ECO:0000313" key="23">
    <source>
        <dbReference type="EMBL" id="MDR7167860.1"/>
    </source>
</evidence>